<comment type="subcellular location">
    <subcellularLocation>
        <location evidence="6">Cell membrane</location>
        <topology evidence="6">Multi-pass membrane protein</topology>
    </subcellularLocation>
    <subcellularLocation>
        <location evidence="1">Membrane</location>
        <topology evidence="1">Multi-pass membrane protein</topology>
    </subcellularLocation>
</comment>
<dbReference type="Gene3D" id="1.10.3470.10">
    <property type="entry name" value="ABC transporter involved in vitamin B12 uptake, BtuC"/>
    <property type="match status" value="1"/>
</dbReference>
<evidence type="ECO:0000256" key="1">
    <source>
        <dbReference type="ARBA" id="ARBA00004141"/>
    </source>
</evidence>
<comment type="similarity">
    <text evidence="2 6">Belongs to the ABC-3 integral membrane protein family.</text>
</comment>
<dbReference type="AlphaFoldDB" id="A0A4Q9E0P0"/>
<comment type="caution">
    <text evidence="8">The sequence shown here is derived from an EMBL/GenBank/DDBJ whole genome shotgun (WGS) entry which is preliminary data.</text>
</comment>
<dbReference type="OrthoDB" id="1952395at2"/>
<dbReference type="InterPro" id="IPR001626">
    <property type="entry name" value="ABC_TroCD"/>
</dbReference>
<dbReference type="GO" id="GO:0043190">
    <property type="term" value="C:ATP-binding cassette (ABC) transporter complex"/>
    <property type="evidence" value="ECO:0007669"/>
    <property type="project" value="InterPro"/>
</dbReference>
<feature type="transmembrane region" description="Helical" evidence="7">
    <location>
        <begin position="181"/>
        <end position="205"/>
    </location>
</feature>
<dbReference type="Pfam" id="PF00950">
    <property type="entry name" value="ABC-3"/>
    <property type="match status" value="1"/>
</dbReference>
<protein>
    <submittedName>
        <fullName evidence="8">Metal ABC transporter permease</fullName>
    </submittedName>
</protein>
<feature type="transmembrane region" description="Helical" evidence="7">
    <location>
        <begin position="90"/>
        <end position="111"/>
    </location>
</feature>
<dbReference type="PANTHER" id="PTHR30477:SF0">
    <property type="entry name" value="METAL TRANSPORT SYSTEM MEMBRANE PROTEIN TM_0125-RELATED"/>
    <property type="match status" value="1"/>
</dbReference>
<evidence type="ECO:0000256" key="7">
    <source>
        <dbReference type="SAM" id="Phobius"/>
    </source>
</evidence>
<feature type="transmembrane region" description="Helical" evidence="7">
    <location>
        <begin position="244"/>
        <end position="264"/>
    </location>
</feature>
<dbReference type="Proteomes" id="UP000293142">
    <property type="component" value="Unassembled WGS sequence"/>
</dbReference>
<dbReference type="RefSeq" id="WP_131011823.1">
    <property type="nucleotide sequence ID" value="NZ_SIRE01000003.1"/>
</dbReference>
<dbReference type="SUPFAM" id="SSF81345">
    <property type="entry name" value="ABC transporter involved in vitamin B12 uptake, BtuC"/>
    <property type="match status" value="1"/>
</dbReference>
<feature type="transmembrane region" description="Helical" evidence="7">
    <location>
        <begin position="132"/>
        <end position="151"/>
    </location>
</feature>
<accession>A0A4Q9E0P0</accession>
<evidence type="ECO:0000256" key="6">
    <source>
        <dbReference type="RuleBase" id="RU003943"/>
    </source>
</evidence>
<keyword evidence="6" id="KW-0813">Transport</keyword>
<dbReference type="EMBL" id="SIRE01000003">
    <property type="protein sequence ID" value="TBL81111.1"/>
    <property type="molecule type" value="Genomic_DNA"/>
</dbReference>
<keyword evidence="5 7" id="KW-0472">Membrane</keyword>
<keyword evidence="4 7" id="KW-1133">Transmembrane helix</keyword>
<feature type="transmembrane region" description="Helical" evidence="7">
    <location>
        <begin position="50"/>
        <end position="78"/>
    </location>
</feature>
<dbReference type="GO" id="GO:0055085">
    <property type="term" value="P:transmembrane transport"/>
    <property type="evidence" value="ECO:0007669"/>
    <property type="project" value="InterPro"/>
</dbReference>
<evidence type="ECO:0000256" key="2">
    <source>
        <dbReference type="ARBA" id="ARBA00008034"/>
    </source>
</evidence>
<organism evidence="8 9">
    <name type="scientific">Paenibacillus thalictri</name>
    <dbReference type="NCBI Taxonomy" id="2527873"/>
    <lineage>
        <taxon>Bacteria</taxon>
        <taxon>Bacillati</taxon>
        <taxon>Bacillota</taxon>
        <taxon>Bacilli</taxon>
        <taxon>Bacillales</taxon>
        <taxon>Paenibacillaceae</taxon>
        <taxon>Paenibacillus</taxon>
    </lineage>
</organism>
<name>A0A4Q9E0P0_9BACL</name>
<feature type="transmembrane region" description="Helical" evidence="7">
    <location>
        <begin position="15"/>
        <end position="38"/>
    </location>
</feature>
<evidence type="ECO:0000313" key="9">
    <source>
        <dbReference type="Proteomes" id="UP000293142"/>
    </source>
</evidence>
<sequence>MTISDYMQLPVFQKALLVSVLAGATFSLLGIVIVMLNLTTIRFALMHMALFGGAVGLVLGGTSLAGATAGIVVCSLLLGPMSRRLRLEPGLIGAFFMTGSIAAAFLLFYIAGIPAMDVFGMFAGSILTLTEVDVVAIAGLSLVILLVYVFFYRELQLLLYDHEQAEWLGIPVEKIKYGIKFLTGLCIGLAMKIVGAFMIDAVILLPAMAALRIGRSFLQLLILSSVFGAATTCGGLLLSMVFDFPTGATITLVGVALLGATLTVRR</sequence>
<gene>
    <name evidence="8" type="ORF">EYB31_03190</name>
</gene>
<evidence type="ECO:0000313" key="8">
    <source>
        <dbReference type="EMBL" id="TBL81111.1"/>
    </source>
</evidence>
<proteinExistence type="inferred from homology"/>
<reference evidence="8 9" key="1">
    <citation type="submission" date="2019-02" db="EMBL/GenBank/DDBJ databases">
        <title>Paenibacillus sp. nov., isolated from surface-sterilized tissue of Thalictrum simplex L.</title>
        <authorList>
            <person name="Tuo L."/>
        </authorList>
    </citation>
    <scope>NUCLEOTIDE SEQUENCE [LARGE SCALE GENOMIC DNA]</scope>
    <source>
        <strain evidence="8 9">N2SHLJ1</strain>
    </source>
</reference>
<keyword evidence="3 6" id="KW-0812">Transmembrane</keyword>
<evidence type="ECO:0000256" key="4">
    <source>
        <dbReference type="ARBA" id="ARBA00022989"/>
    </source>
</evidence>
<dbReference type="PANTHER" id="PTHR30477">
    <property type="entry name" value="ABC-TRANSPORTER METAL-BINDING PROTEIN"/>
    <property type="match status" value="1"/>
</dbReference>
<keyword evidence="9" id="KW-1185">Reference proteome</keyword>
<feature type="transmembrane region" description="Helical" evidence="7">
    <location>
        <begin position="217"/>
        <end position="238"/>
    </location>
</feature>
<dbReference type="InterPro" id="IPR037294">
    <property type="entry name" value="ABC_BtuC-like"/>
</dbReference>
<evidence type="ECO:0000256" key="5">
    <source>
        <dbReference type="ARBA" id="ARBA00023136"/>
    </source>
</evidence>
<evidence type="ECO:0000256" key="3">
    <source>
        <dbReference type="ARBA" id="ARBA00022692"/>
    </source>
</evidence>